<dbReference type="OrthoDB" id="4251012at2759"/>
<dbReference type="InterPro" id="IPR050830">
    <property type="entry name" value="Fungal_FAS"/>
</dbReference>
<evidence type="ECO:0000313" key="11">
    <source>
        <dbReference type="EMBL" id="KIM51926.1"/>
    </source>
</evidence>
<dbReference type="InterPro" id="IPR013785">
    <property type="entry name" value="Aldolase_TIM"/>
</dbReference>
<evidence type="ECO:0000259" key="10">
    <source>
        <dbReference type="Pfam" id="PF17951"/>
    </source>
</evidence>
<dbReference type="Gene3D" id="2.40.128.700">
    <property type="match status" value="1"/>
</dbReference>
<evidence type="ECO:0000256" key="2">
    <source>
        <dbReference type="ARBA" id="ARBA00022801"/>
    </source>
</evidence>
<evidence type="ECO:0000259" key="8">
    <source>
        <dbReference type="Pfam" id="PF13452"/>
    </source>
</evidence>
<keyword evidence="2" id="KW-0378">Hydrolase</keyword>
<dbReference type="STRING" id="1036808.A0A0C3D752"/>
<feature type="domain" description="Fatty acid synthase beta subunit AflB /Fas1-like central" evidence="7">
    <location>
        <begin position="453"/>
        <end position="535"/>
    </location>
</feature>
<dbReference type="Gene3D" id="3.30.70.2430">
    <property type="match status" value="1"/>
</dbReference>
<dbReference type="GO" id="GO:0004312">
    <property type="term" value="F:fatty acid synthase activity"/>
    <property type="evidence" value="ECO:0007669"/>
    <property type="project" value="InterPro"/>
</dbReference>
<feature type="domain" description="MaoC-like" evidence="6">
    <location>
        <begin position="1134"/>
        <end position="1248"/>
    </location>
</feature>
<dbReference type="Gene3D" id="3.40.366.10">
    <property type="entry name" value="Malonyl-Coenzyme A Acyl Carrier Protein, domain 2"/>
    <property type="match status" value="2"/>
</dbReference>
<reference evidence="11 12" key="1">
    <citation type="submission" date="2014-04" db="EMBL/GenBank/DDBJ databases">
        <authorList>
            <consortium name="DOE Joint Genome Institute"/>
            <person name="Kuo A."/>
            <person name="Kohler A."/>
            <person name="Nagy L.G."/>
            <person name="Floudas D."/>
            <person name="Copeland A."/>
            <person name="Barry K.W."/>
            <person name="Cichocki N."/>
            <person name="Veneault-Fourrey C."/>
            <person name="LaButti K."/>
            <person name="Lindquist E.A."/>
            <person name="Lipzen A."/>
            <person name="Lundell T."/>
            <person name="Morin E."/>
            <person name="Murat C."/>
            <person name="Sun H."/>
            <person name="Tunlid A."/>
            <person name="Henrissat B."/>
            <person name="Grigoriev I.V."/>
            <person name="Hibbett D.S."/>
            <person name="Martin F."/>
            <person name="Nordberg H.P."/>
            <person name="Cantor M.N."/>
            <person name="Hua S.X."/>
        </authorList>
    </citation>
    <scope>NUCLEOTIDE SEQUENCE [LARGE SCALE GENOMIC DNA]</scope>
    <source>
        <strain evidence="11 12">Foug A</strain>
    </source>
</reference>
<accession>A0A0C3D752</accession>
<dbReference type="CDD" id="cd03447">
    <property type="entry name" value="FAS_MaoC"/>
    <property type="match status" value="1"/>
</dbReference>
<dbReference type="PANTHER" id="PTHR10982">
    <property type="entry name" value="MALONYL COA-ACYL CARRIER PROTEIN TRANSACYLASE"/>
    <property type="match status" value="1"/>
</dbReference>
<sequence>MTSLDFIYGLAQPLAAHATLEQQHGVAPISLQTSALLTAASDSNASIYALFGGQALMKYTLTNFRHFMTHLIQYLVVCKVAGLAPGELHDQLDGTTGHSQGLVSAVAIATPSTYESFDTNAKKALHWLFFSGMRGQEAFPVLALELSLVSDSVEGGEGVPVPMLSVNGLELPTLEQDINVTNKHLPSHSQLLENLKGGELWTPDELAIPVFNTEDGPDMCKLTSSITRSLCDQIFTSPIHWDTATGFPETTTLVVDFGLGGVNGIGTLTARNLEGRSVCVIILGNKGRGEVELFDVDDIQYEDWWNKNDGAVHLNMHFSRLLGKPLIMVAGMMPTTVKAGFISAVLSAGYHIEKMAEIQAKIPEGVGITLNSFYINPKQFGFQFPLWQELCREGLPIEGFCVTAGIPSTEKGAEIILKAGLHTAGIKHVSFKPGSVDGIHQVVNIAVANPDFPIILQWTGSRASGYHSYEDFISIRQHDNICLIGGSGFGGVDDLWPYLTGAWLKEKYNMQPMPFDGFLFASHVMVAKEAHTSSSDRGPIHKVTTHAVKLWKEFNDTVFKMPKDKCAAWLAESKVEIIEKLNTDFAKLWLGWKKDETVAHNLGDMTYEEVALRLVRLMYVAHQDRWINVSLRNLTGDWLRHIEECFTDVNGGLKPSILQSFNQLNNPTPFVTKFFNKYSAPAEQLLVAEDRAYFLTILQCPSQKPVPFIPILDASFEVWFKKDSLWAAEDIDAVFDQDPQLKDEPIKDLLGNITLQLIKQLLEHSYGGDADQIPTIDYLAPEPEEFEVPDDILVKKSSTSITYKVGNVLPDVSEWLKVLSGSELNWLKALLTLETIVQAAYIDNPLLCPCAGQHIVVGLEGGSPVSLTFYDAGYRCNTSVLLFLQFKYVPSMGSMPIHEVSEGRNHRIKEFYWKLWFGDWEPLLEISLHETLRVIGNWNEAYKLARMTKVKAPMDFTIVTSWQAIMKAVFLPVINRDLLKLVHLSNGFQLLPGAETLEAGDACIADAHISSVKNMDAGKAVQVKGCVFCDSKPTIKVSSSFLYHDCFSDFENTFETIDEPNYVVELPDAAAVGVINLSKLALLVFHVRSQVIFKDKTSYRDVCVTGDTFLRDQLKRLKKVGYVDFNQEGCQGNPVVTVSTTFTAPLTNGPYSIISGDFNPIHVIPYLSDYTSLPGTITHGMWSSAATRKFVENVVAEGNPAHVIAYAFLCYFIGMVLPGDQLTVKICHIGMRDGNMVVKVETFNEHDEKIIDDNTEVVQPTTVYVFTGQGLQEAGMGMDLYTSSPVACAVWDRADAHLHVDGNVKTLPLFSDIDIRTPKYTFNHPNGLLFATQFAQITLVVMEKAAFEDMQAKGFLGEYSALTSIADVLHISALVDVVFYCGITMQHTVEHDAHNRSNYAMCAINPSCISETFSEMALCKVVDMIATRTSTLLEIVNYNIEGQQYVCAGELVALQTLTNVLIYLKIQKIDIAKLTAKFTVEKVKEMLGDIVMESFNHAKELQKAEGHLKLEHGFATIPLPGIDVPFHSHYLWAGVMPFQAFQKNVN</sequence>
<dbReference type="Gene3D" id="3.30.1120.100">
    <property type="match status" value="1"/>
</dbReference>
<name>A0A0C3D752_9AGAM</name>
<feature type="domain" description="Fatty acid synthase meander beta sheet" evidence="10">
    <location>
        <begin position="808"/>
        <end position="857"/>
    </location>
</feature>
<dbReference type="Pfam" id="PF08354">
    <property type="entry name" value="Fas1-AflB-like_hel"/>
    <property type="match status" value="2"/>
</dbReference>
<dbReference type="InterPro" id="IPR001227">
    <property type="entry name" value="Ac_transferase_dom_sf"/>
</dbReference>
<dbReference type="InterPro" id="IPR002539">
    <property type="entry name" value="MaoC-like_dom"/>
</dbReference>
<dbReference type="InterPro" id="IPR016035">
    <property type="entry name" value="Acyl_Trfase/lysoPLipase"/>
</dbReference>
<feature type="domain" description="Fatty acid synthase meander beta sheet" evidence="10">
    <location>
        <begin position="859"/>
        <end position="919"/>
    </location>
</feature>
<dbReference type="PRINTS" id="PR01483">
    <property type="entry name" value="FASYNTHASE"/>
</dbReference>
<dbReference type="InterPro" id="IPR032088">
    <property type="entry name" value="SAT"/>
</dbReference>
<keyword evidence="12" id="KW-1185">Reference proteome</keyword>
<dbReference type="FunFam" id="1.20.930.70:FF:000001">
    <property type="entry name" value="Fatty acid synthase beta subunit dehydratase"/>
    <property type="match status" value="1"/>
</dbReference>
<evidence type="ECO:0000256" key="1">
    <source>
        <dbReference type="ARBA" id="ARBA00022679"/>
    </source>
</evidence>
<feature type="domain" description="Malonyl-CoA:ACP transacylase (MAT)" evidence="5">
    <location>
        <begin position="1263"/>
        <end position="1539"/>
    </location>
</feature>
<dbReference type="Gene3D" id="3.10.129.10">
    <property type="entry name" value="Hotdog Thioesterase"/>
    <property type="match status" value="1"/>
</dbReference>
<dbReference type="Gene3D" id="3.20.20.70">
    <property type="entry name" value="Aldolase class I"/>
    <property type="match status" value="1"/>
</dbReference>
<dbReference type="HOGENOM" id="CLU_000114_5_1_1"/>
<dbReference type="GO" id="GO:0019171">
    <property type="term" value="F:(3R)-hydroxyacyl-[acyl-carrier-protein] dehydratase activity"/>
    <property type="evidence" value="ECO:0007669"/>
    <property type="project" value="InterPro"/>
</dbReference>
<dbReference type="Proteomes" id="UP000053989">
    <property type="component" value="Unassembled WGS sequence"/>
</dbReference>
<dbReference type="InterPro" id="IPR013565">
    <property type="entry name" value="Fas1/AflB-like_central"/>
</dbReference>
<dbReference type="Pfam" id="PF01575">
    <property type="entry name" value="MaoC_dehydratas"/>
    <property type="match status" value="1"/>
</dbReference>
<organism evidence="11 12">
    <name type="scientific">Scleroderma citrinum Foug A</name>
    <dbReference type="NCBI Taxonomy" id="1036808"/>
    <lineage>
        <taxon>Eukaryota</taxon>
        <taxon>Fungi</taxon>
        <taxon>Dikarya</taxon>
        <taxon>Basidiomycota</taxon>
        <taxon>Agaricomycotina</taxon>
        <taxon>Agaricomycetes</taxon>
        <taxon>Agaricomycetidae</taxon>
        <taxon>Boletales</taxon>
        <taxon>Sclerodermatineae</taxon>
        <taxon>Sclerodermataceae</taxon>
        <taxon>Scleroderma</taxon>
    </lineage>
</organism>
<evidence type="ECO:0000313" key="12">
    <source>
        <dbReference type="Proteomes" id="UP000053989"/>
    </source>
</evidence>
<dbReference type="PANTHER" id="PTHR10982:SF21">
    <property type="entry name" value="FATTY ACID SYNTHASE SUBUNIT BETA"/>
    <property type="match status" value="1"/>
</dbReference>
<dbReference type="GO" id="GO:0004318">
    <property type="term" value="F:enoyl-[acyl-carrier-protein] reductase (NADH) activity"/>
    <property type="evidence" value="ECO:0007669"/>
    <property type="project" value="InterPro"/>
</dbReference>
<protein>
    <submittedName>
        <fullName evidence="11">Uncharacterized protein</fullName>
    </submittedName>
</protein>
<dbReference type="InterPro" id="IPR014043">
    <property type="entry name" value="Acyl_transferase_dom"/>
</dbReference>
<keyword evidence="3" id="KW-0521">NADP</keyword>
<evidence type="ECO:0000259" key="7">
    <source>
        <dbReference type="Pfam" id="PF08354"/>
    </source>
</evidence>
<feature type="domain" description="Fatty acid synthase beta subunit AflB /Fas1-like central" evidence="7">
    <location>
        <begin position="537"/>
        <end position="740"/>
    </location>
</feature>
<dbReference type="InterPro" id="IPR040883">
    <property type="entry name" value="FAS_meander"/>
</dbReference>
<dbReference type="Pfam" id="PF17951">
    <property type="entry name" value="FAS_meander"/>
    <property type="match status" value="2"/>
</dbReference>
<dbReference type="Pfam" id="PF13452">
    <property type="entry name" value="FAS1_DH_region"/>
    <property type="match status" value="1"/>
</dbReference>
<gene>
    <name evidence="11" type="ORF">SCLCIDRAFT_18296</name>
</gene>
<dbReference type="Gene3D" id="6.10.250.1850">
    <property type="match status" value="1"/>
</dbReference>
<dbReference type="Pfam" id="PF00698">
    <property type="entry name" value="Acyl_transf_1"/>
    <property type="match status" value="1"/>
</dbReference>
<feature type="domain" description="Starter acyltransferase (SAT)" evidence="9">
    <location>
        <begin position="82"/>
        <end position="186"/>
    </location>
</feature>
<proteinExistence type="predicted"/>
<dbReference type="GO" id="GO:0005835">
    <property type="term" value="C:fatty acid synthase complex"/>
    <property type="evidence" value="ECO:0007669"/>
    <property type="project" value="InterPro"/>
</dbReference>
<dbReference type="InterPro" id="IPR003965">
    <property type="entry name" value="Fatty_acid_synthase"/>
</dbReference>
<keyword evidence="4" id="KW-0560">Oxidoreductase</keyword>
<dbReference type="InParanoid" id="A0A0C3D752"/>
<evidence type="ECO:0000256" key="3">
    <source>
        <dbReference type="ARBA" id="ARBA00022857"/>
    </source>
</evidence>
<feature type="domain" description="FAS1-like dehydratase" evidence="8">
    <location>
        <begin position="940"/>
        <end position="1024"/>
    </location>
</feature>
<dbReference type="InterPro" id="IPR029069">
    <property type="entry name" value="HotDog_dom_sf"/>
</dbReference>
<dbReference type="Pfam" id="PF16073">
    <property type="entry name" value="SAT"/>
    <property type="match status" value="1"/>
</dbReference>
<evidence type="ECO:0000259" key="5">
    <source>
        <dbReference type="Pfam" id="PF00698"/>
    </source>
</evidence>
<reference evidence="12" key="2">
    <citation type="submission" date="2015-01" db="EMBL/GenBank/DDBJ databases">
        <title>Evolutionary Origins and Diversification of the Mycorrhizal Mutualists.</title>
        <authorList>
            <consortium name="DOE Joint Genome Institute"/>
            <consortium name="Mycorrhizal Genomics Consortium"/>
            <person name="Kohler A."/>
            <person name="Kuo A."/>
            <person name="Nagy L.G."/>
            <person name="Floudas D."/>
            <person name="Copeland A."/>
            <person name="Barry K.W."/>
            <person name="Cichocki N."/>
            <person name="Veneault-Fourrey C."/>
            <person name="LaButti K."/>
            <person name="Lindquist E.A."/>
            <person name="Lipzen A."/>
            <person name="Lundell T."/>
            <person name="Morin E."/>
            <person name="Murat C."/>
            <person name="Riley R."/>
            <person name="Ohm R."/>
            <person name="Sun H."/>
            <person name="Tunlid A."/>
            <person name="Henrissat B."/>
            <person name="Grigoriev I.V."/>
            <person name="Hibbett D.S."/>
            <person name="Martin F."/>
        </authorList>
    </citation>
    <scope>NUCLEOTIDE SEQUENCE [LARGE SCALE GENOMIC DNA]</scope>
    <source>
        <strain evidence="12">Foug A</strain>
    </source>
</reference>
<keyword evidence="1" id="KW-0808">Transferase</keyword>
<evidence type="ECO:0000256" key="4">
    <source>
        <dbReference type="ARBA" id="ARBA00023002"/>
    </source>
</evidence>
<evidence type="ECO:0000259" key="9">
    <source>
        <dbReference type="Pfam" id="PF16073"/>
    </source>
</evidence>
<dbReference type="GO" id="GO:0016787">
    <property type="term" value="F:hydrolase activity"/>
    <property type="evidence" value="ECO:0007669"/>
    <property type="project" value="UniProtKB-KW"/>
</dbReference>
<dbReference type="InterPro" id="IPR039569">
    <property type="entry name" value="FAS1-like_DH_region"/>
</dbReference>
<evidence type="ECO:0000259" key="6">
    <source>
        <dbReference type="Pfam" id="PF01575"/>
    </source>
</evidence>
<dbReference type="GO" id="GO:0006633">
    <property type="term" value="P:fatty acid biosynthetic process"/>
    <property type="evidence" value="ECO:0007669"/>
    <property type="project" value="InterPro"/>
</dbReference>
<dbReference type="SUPFAM" id="SSF54637">
    <property type="entry name" value="Thioesterase/thiol ester dehydrase-isomerase"/>
    <property type="match status" value="1"/>
</dbReference>
<dbReference type="EMBL" id="KN822233">
    <property type="protein sequence ID" value="KIM51926.1"/>
    <property type="molecule type" value="Genomic_DNA"/>
</dbReference>
<dbReference type="Gene3D" id="1.20.930.70">
    <property type="match status" value="1"/>
</dbReference>
<dbReference type="SUPFAM" id="SSF52151">
    <property type="entry name" value="FabD/lysophospholipase-like"/>
    <property type="match status" value="2"/>
</dbReference>